<accession>A0A9X1VJ86</accession>
<dbReference type="Proteomes" id="UP001139193">
    <property type="component" value="Unassembled WGS sequence"/>
</dbReference>
<organism evidence="2 3">
    <name type="scientific">Hymenobacter cyanobacteriorum</name>
    <dbReference type="NCBI Taxonomy" id="2926463"/>
    <lineage>
        <taxon>Bacteria</taxon>
        <taxon>Pseudomonadati</taxon>
        <taxon>Bacteroidota</taxon>
        <taxon>Cytophagia</taxon>
        <taxon>Cytophagales</taxon>
        <taxon>Hymenobacteraceae</taxon>
        <taxon>Hymenobacter</taxon>
    </lineage>
</organism>
<protein>
    <submittedName>
        <fullName evidence="2">PepSY domain-containing protein</fullName>
    </submittedName>
</protein>
<sequence length="366" mass="39937">MRFTRLLFNVHRWLGLLAGLFLLAMGLSGSALVFKPELENALRPTATTGSGPMVSLDAIYRDVARRYPRLRGIAVTHFPQHPADTYELRLYGNDGNPHTYDLHAVYVDPHTGRIVREGSYRQWGGGALNWLLQLHYCGQWGLPGMLLTAGLGLLGLLSCLTGLIVYRKHVLQALLLRVPLSRAAGRRRTSGLHRVVGSWTVLFNSLIFFTGFWMNRSAFESASWVRATQAAAPNVLFPQSAVQLLQAGLAASPLQPTFVYLPTTATGTFRVSGKPAGSPALYGEQAVAVSLNPRTGRVEEVSRASEATGSDWLEAVAPALHFGSVGGWPLRVLYAVGGLAPGVLALSGFALWRRRRFRRALRLVAS</sequence>
<reference evidence="2" key="1">
    <citation type="submission" date="2022-03" db="EMBL/GenBank/DDBJ databases">
        <title>Bacterial whole genome sequence for Hymenobacter sp. DH14.</title>
        <authorList>
            <person name="Le V."/>
        </authorList>
    </citation>
    <scope>NUCLEOTIDE SEQUENCE</scope>
    <source>
        <strain evidence="2">DH14</strain>
    </source>
</reference>
<keyword evidence="1" id="KW-0812">Transmembrane</keyword>
<dbReference type="Pfam" id="PF03929">
    <property type="entry name" value="PepSY_TM"/>
    <property type="match status" value="1"/>
</dbReference>
<dbReference type="PANTHER" id="PTHR34219">
    <property type="entry name" value="IRON-REGULATED INNER MEMBRANE PROTEIN-RELATED"/>
    <property type="match status" value="1"/>
</dbReference>
<evidence type="ECO:0000313" key="2">
    <source>
        <dbReference type="EMBL" id="MCI1189807.1"/>
    </source>
</evidence>
<dbReference type="InterPro" id="IPR005625">
    <property type="entry name" value="PepSY-ass_TM"/>
</dbReference>
<feature type="transmembrane region" description="Helical" evidence="1">
    <location>
        <begin position="140"/>
        <end position="166"/>
    </location>
</feature>
<dbReference type="AlphaFoldDB" id="A0A9X1VJ86"/>
<feature type="transmembrane region" description="Helical" evidence="1">
    <location>
        <begin position="195"/>
        <end position="214"/>
    </location>
</feature>
<comment type="caution">
    <text evidence="2">The sequence shown here is derived from an EMBL/GenBank/DDBJ whole genome shotgun (WGS) entry which is preliminary data.</text>
</comment>
<keyword evidence="1" id="KW-1133">Transmembrane helix</keyword>
<name>A0A9X1VJ86_9BACT</name>
<gene>
    <name evidence="2" type="ORF">MON38_20485</name>
</gene>
<evidence type="ECO:0000256" key="1">
    <source>
        <dbReference type="SAM" id="Phobius"/>
    </source>
</evidence>
<keyword evidence="3" id="KW-1185">Reference proteome</keyword>
<dbReference type="EMBL" id="JALBGC010000006">
    <property type="protein sequence ID" value="MCI1189807.1"/>
    <property type="molecule type" value="Genomic_DNA"/>
</dbReference>
<proteinExistence type="predicted"/>
<evidence type="ECO:0000313" key="3">
    <source>
        <dbReference type="Proteomes" id="UP001139193"/>
    </source>
</evidence>
<dbReference type="RefSeq" id="WP_241938019.1">
    <property type="nucleotide sequence ID" value="NZ_JALBGC010000006.1"/>
</dbReference>
<keyword evidence="1" id="KW-0472">Membrane</keyword>
<feature type="transmembrane region" description="Helical" evidence="1">
    <location>
        <begin position="332"/>
        <end position="352"/>
    </location>
</feature>